<dbReference type="GO" id="GO:0016020">
    <property type="term" value="C:membrane"/>
    <property type="evidence" value="ECO:0007669"/>
    <property type="project" value="UniProtKB-SubCell"/>
</dbReference>
<keyword evidence="2" id="KW-0813">Transport</keyword>
<evidence type="ECO:0000313" key="9">
    <source>
        <dbReference type="EMBL" id="PST35828.1"/>
    </source>
</evidence>
<feature type="transmembrane region" description="Helical" evidence="7">
    <location>
        <begin position="161"/>
        <end position="181"/>
    </location>
</feature>
<keyword evidence="3" id="KW-1003">Cell membrane</keyword>
<reference evidence="8" key="3">
    <citation type="submission" date="2021-10" db="EMBL/GenBank/DDBJ databases">
        <title>Collection of gut derived symbiotic bacterial strains cultured from healthy donors.</title>
        <authorList>
            <person name="Lin H."/>
            <person name="Littmann E."/>
            <person name="Kohout C."/>
            <person name="Pamer E.G."/>
        </authorList>
    </citation>
    <scope>NUCLEOTIDE SEQUENCE</scope>
    <source>
        <strain evidence="8">DFI.4.48</strain>
    </source>
</reference>
<comment type="subcellular location">
    <subcellularLocation>
        <location evidence="1">Membrane</location>
        <topology evidence="1">Multi-pass membrane protein</topology>
    </subcellularLocation>
</comment>
<dbReference type="Proteomes" id="UP001198439">
    <property type="component" value="Unassembled WGS sequence"/>
</dbReference>
<dbReference type="EMBL" id="JAJDKZ010000041">
    <property type="protein sequence ID" value="MCB8611223.1"/>
    <property type="molecule type" value="Genomic_DNA"/>
</dbReference>
<dbReference type="GeneID" id="77471882"/>
<evidence type="ECO:0000256" key="5">
    <source>
        <dbReference type="ARBA" id="ARBA00022989"/>
    </source>
</evidence>
<keyword evidence="10" id="KW-1185">Reference proteome</keyword>
<evidence type="ECO:0000313" key="10">
    <source>
        <dbReference type="Proteomes" id="UP000241201"/>
    </source>
</evidence>
<feature type="transmembrane region" description="Helical" evidence="7">
    <location>
        <begin position="6"/>
        <end position="21"/>
    </location>
</feature>
<dbReference type="RefSeq" id="WP_106988830.1">
    <property type="nucleotide sequence ID" value="NZ_DAWBWI010000245.1"/>
</dbReference>
<dbReference type="AlphaFoldDB" id="A0A2T3FKN9"/>
<evidence type="ECO:0000256" key="4">
    <source>
        <dbReference type="ARBA" id="ARBA00022692"/>
    </source>
</evidence>
<comment type="caution">
    <text evidence="9">The sequence shown here is derived from an EMBL/GenBank/DDBJ whole genome shotgun (WGS) entry which is preliminary data.</text>
</comment>
<sequence>MAEIMIKAAGFVFVIIIAFVLKQVHVLEKRDGLTIATIIMNVTLPCALLTNASGITIDQSMLLLLLIGLTSNIIMLFISYILSKKEDNVLKGYYMINCSGYNIGNFVMPFVQSFFPGMGVAYLCMFDVGNSIMCLGGSYAFAGSLASSNQKLTPKTVIKKLFSSIPFDVYLLIFVLALFKISIPQPILSVASFIGTGNGFLAMFMIGLLLEIKINPAEMKIVLKTLIIRVFFGAILMCIVYFFIPIPLLAKKIVVLAMAAPITTVSAVFSKNIGYHRDAPAISSSLSIIISIAVLVILIILFA</sequence>
<feature type="transmembrane region" description="Helical" evidence="7">
    <location>
        <begin position="61"/>
        <end position="82"/>
    </location>
</feature>
<reference evidence="10" key="1">
    <citation type="submission" date="2018-03" db="EMBL/GenBank/DDBJ databases">
        <title>Lachnoclostridium SNUG30370 gen.nov., sp.nov., isolated from human faeces.</title>
        <authorList>
            <person name="Seo B."/>
            <person name="Jeon K."/>
            <person name="Ko G."/>
        </authorList>
    </citation>
    <scope>NUCLEOTIDE SEQUENCE [LARGE SCALE GENOMIC DNA]</scope>
    <source>
        <strain evidence="10">SNUG30370</strain>
    </source>
</reference>
<gene>
    <name evidence="9" type="ORF">C7U55_12395</name>
    <name evidence="8" type="ORF">LJD69_11535</name>
</gene>
<feature type="transmembrane region" description="Helical" evidence="7">
    <location>
        <begin position="250"/>
        <end position="269"/>
    </location>
</feature>
<reference evidence="9" key="2">
    <citation type="journal article" date="2019" name="Int. J. Syst. Evol. Microbiol.">
        <title>Faecalibacillus intestinalis gen. nov., sp. nov. and Faecalibacillus faecis sp. nov., isolated from human faeces.</title>
        <authorList>
            <person name="Seo B."/>
            <person name="Jeon K."/>
            <person name="Baek I."/>
            <person name="Lee Y.M."/>
            <person name="Baek K."/>
            <person name="Ko G."/>
        </authorList>
    </citation>
    <scope>NUCLEOTIDE SEQUENCE</scope>
    <source>
        <strain evidence="9">SNUG30370</strain>
    </source>
</reference>
<organism evidence="9 10">
    <name type="scientific">Faecalibacillus faecis</name>
    <dbReference type="NCBI Taxonomy" id="1982628"/>
    <lineage>
        <taxon>Bacteria</taxon>
        <taxon>Bacillati</taxon>
        <taxon>Bacillota</taxon>
        <taxon>Erysipelotrichia</taxon>
        <taxon>Erysipelotrichales</taxon>
        <taxon>Coprobacillaceae</taxon>
        <taxon>Faecalibacillus</taxon>
    </lineage>
</organism>
<evidence type="ECO:0000256" key="2">
    <source>
        <dbReference type="ARBA" id="ARBA00022448"/>
    </source>
</evidence>
<feature type="transmembrane region" description="Helical" evidence="7">
    <location>
        <begin position="94"/>
        <end position="114"/>
    </location>
</feature>
<keyword evidence="4 7" id="KW-0812">Transmembrane</keyword>
<feature type="transmembrane region" description="Helical" evidence="7">
    <location>
        <begin position="281"/>
        <end position="302"/>
    </location>
</feature>
<dbReference type="InterPro" id="IPR004776">
    <property type="entry name" value="Mem_transp_PIN-like"/>
</dbReference>
<dbReference type="Pfam" id="PF03547">
    <property type="entry name" value="Mem_trans"/>
    <property type="match status" value="1"/>
</dbReference>
<proteinExistence type="predicted"/>
<accession>A0A2T3FKN9</accession>
<dbReference type="GO" id="GO:0055085">
    <property type="term" value="P:transmembrane transport"/>
    <property type="evidence" value="ECO:0007669"/>
    <property type="project" value="InterPro"/>
</dbReference>
<evidence type="ECO:0000256" key="6">
    <source>
        <dbReference type="ARBA" id="ARBA00023136"/>
    </source>
</evidence>
<evidence type="ECO:0000256" key="1">
    <source>
        <dbReference type="ARBA" id="ARBA00004141"/>
    </source>
</evidence>
<keyword evidence="5 7" id="KW-1133">Transmembrane helix</keyword>
<feature type="transmembrane region" description="Helical" evidence="7">
    <location>
        <begin position="222"/>
        <end position="244"/>
    </location>
</feature>
<evidence type="ECO:0000256" key="7">
    <source>
        <dbReference type="SAM" id="Phobius"/>
    </source>
</evidence>
<keyword evidence="6 7" id="KW-0472">Membrane</keyword>
<dbReference type="PANTHER" id="PTHR36838">
    <property type="entry name" value="AUXIN EFFLUX CARRIER FAMILY PROTEIN"/>
    <property type="match status" value="1"/>
</dbReference>
<evidence type="ECO:0000256" key="3">
    <source>
        <dbReference type="ARBA" id="ARBA00022475"/>
    </source>
</evidence>
<dbReference type="Proteomes" id="UP000241201">
    <property type="component" value="Unassembled WGS sequence"/>
</dbReference>
<dbReference type="EMBL" id="PYLP01000027">
    <property type="protein sequence ID" value="PST35828.1"/>
    <property type="molecule type" value="Genomic_DNA"/>
</dbReference>
<dbReference type="PANTHER" id="PTHR36838:SF3">
    <property type="entry name" value="TRANSPORTER AUXIN EFFLUX CARRIER EC FAMILY"/>
    <property type="match status" value="1"/>
</dbReference>
<feature type="transmembrane region" description="Helical" evidence="7">
    <location>
        <begin position="187"/>
        <end position="210"/>
    </location>
</feature>
<feature type="transmembrane region" description="Helical" evidence="7">
    <location>
        <begin position="33"/>
        <end position="55"/>
    </location>
</feature>
<name>A0A2T3FKN9_9FIRM</name>
<feature type="transmembrane region" description="Helical" evidence="7">
    <location>
        <begin position="120"/>
        <end position="141"/>
    </location>
</feature>
<protein>
    <submittedName>
        <fullName evidence="9">Transporter</fullName>
    </submittedName>
</protein>
<evidence type="ECO:0000313" key="8">
    <source>
        <dbReference type="EMBL" id="MCB8611223.1"/>
    </source>
</evidence>